<feature type="compositionally biased region" description="Basic and acidic residues" evidence="1">
    <location>
        <begin position="40"/>
        <end position="49"/>
    </location>
</feature>
<dbReference type="EMBL" id="JBBXMP010000011">
    <property type="protein sequence ID" value="KAL0069610.1"/>
    <property type="molecule type" value="Genomic_DNA"/>
</dbReference>
<organism evidence="2 3">
    <name type="scientific">Marasmius tenuissimus</name>
    <dbReference type="NCBI Taxonomy" id="585030"/>
    <lineage>
        <taxon>Eukaryota</taxon>
        <taxon>Fungi</taxon>
        <taxon>Dikarya</taxon>
        <taxon>Basidiomycota</taxon>
        <taxon>Agaricomycotina</taxon>
        <taxon>Agaricomycetes</taxon>
        <taxon>Agaricomycetidae</taxon>
        <taxon>Agaricales</taxon>
        <taxon>Marasmiineae</taxon>
        <taxon>Marasmiaceae</taxon>
        <taxon>Marasmius</taxon>
    </lineage>
</organism>
<dbReference type="Proteomes" id="UP001437256">
    <property type="component" value="Unassembled WGS sequence"/>
</dbReference>
<feature type="compositionally biased region" description="Polar residues" evidence="1">
    <location>
        <begin position="96"/>
        <end position="115"/>
    </location>
</feature>
<name>A0ABR3A7W6_9AGAR</name>
<feature type="compositionally biased region" description="Polar residues" evidence="1">
    <location>
        <begin position="53"/>
        <end position="62"/>
    </location>
</feature>
<proteinExistence type="predicted"/>
<protein>
    <recommendedName>
        <fullName evidence="4">Retrotransposon gag domain-containing protein</fullName>
    </recommendedName>
</protein>
<gene>
    <name evidence="2" type="ORF">AAF712_003268</name>
</gene>
<evidence type="ECO:0000313" key="2">
    <source>
        <dbReference type="EMBL" id="KAL0069610.1"/>
    </source>
</evidence>
<feature type="compositionally biased region" description="Low complexity" evidence="1">
    <location>
        <begin position="7"/>
        <end position="33"/>
    </location>
</feature>
<evidence type="ECO:0000256" key="1">
    <source>
        <dbReference type="SAM" id="MobiDB-lite"/>
    </source>
</evidence>
<feature type="region of interest" description="Disordered" evidence="1">
    <location>
        <begin position="411"/>
        <end position="451"/>
    </location>
</feature>
<accession>A0ABR3A7W6</accession>
<feature type="region of interest" description="Disordered" evidence="1">
    <location>
        <begin position="1"/>
        <end position="116"/>
    </location>
</feature>
<sequence length="481" mass="53413">MTSAPVPTTEPSTEFSFSSSLSSLSSVSFPLTTQEEEETPDKLAPRTRDVSAPTASWLNQAALQRGIDFTSASAPPSRPPSMRPETPWITRPPTPNTSTKPEPQLDTEPTGSDTPVTVKPVAMATNMSMPSWGGEVGEELTSKNFLKRAEGWLVQTQKSKTNYTKLVKLFYKDGSRAEKWHEDLTKGEKEKGWDHYSDLLLKAFPMRETVTTKPTDYIKELHVLQLEMEGLDVKNKEKNQWPHQKFADNLVYKELPSIIQSLVNDEADNWKTFTDELRGIDIKVVEEKLGTAKAIEELKVKQTALQAPGTPATQLANSFSNICIGQAPVQPRYRNQGNRAPAADPFMSNTGSCGNLFQGVQYQQPQQQQQNNVPTATATDLPAAPTTVSAHRCPEGNAQGKCQLLRAETEHTRRHGPVEARPTHVHQSVGPSPTKREHGVADSPRNAASRHRRMLCVCRPEPREKCPMPVEYDDWRAGAEL</sequence>
<keyword evidence="3" id="KW-1185">Reference proteome</keyword>
<evidence type="ECO:0000313" key="3">
    <source>
        <dbReference type="Proteomes" id="UP001437256"/>
    </source>
</evidence>
<reference evidence="2 3" key="1">
    <citation type="submission" date="2024-05" db="EMBL/GenBank/DDBJ databases">
        <title>A draft genome resource for the thread blight pathogen Marasmius tenuissimus strain MS-2.</title>
        <authorList>
            <person name="Yulfo-Soto G.E."/>
            <person name="Baruah I.K."/>
            <person name="Amoako-Attah I."/>
            <person name="Bukari Y."/>
            <person name="Meinhardt L.W."/>
            <person name="Bailey B.A."/>
            <person name="Cohen S.P."/>
        </authorList>
    </citation>
    <scope>NUCLEOTIDE SEQUENCE [LARGE SCALE GENOMIC DNA]</scope>
    <source>
        <strain evidence="2 3">MS-2</strain>
    </source>
</reference>
<evidence type="ECO:0008006" key="4">
    <source>
        <dbReference type="Google" id="ProtNLM"/>
    </source>
</evidence>
<feature type="compositionally biased region" description="Basic and acidic residues" evidence="1">
    <location>
        <begin position="411"/>
        <end position="422"/>
    </location>
</feature>
<comment type="caution">
    <text evidence="2">The sequence shown here is derived from an EMBL/GenBank/DDBJ whole genome shotgun (WGS) entry which is preliminary data.</text>
</comment>